<sequence>MNSPPKPPTAINSRGHPTEFEQIIQEKSLNFVGREFVFTAINNFLDRHRHGYFTIIGAPGSGKSAILAKYVTNNPQVIYYNAELEGKNRADEFLKVVCTQLIDWLHDLRTPPQPSPQARREQDFSQLGGVPDNATEGSWFLSLLLQQISDELEPHQKLIIAIDGLNCIDRNSQPPSTNLFYLPRYLPDKVYFLLTRRPFLREKSGLLIETPSQSLDLADYPEENRRDIQAYIQNYLTPLTPLPYEERGGQDYSPPLVGEGLGERSNLKSWLSNHQINEEEFSDRLTTLSENNFMYLSQVISAIPSLRDATRSLLPLKGTVSVAKAENFYPESFQSNQLPPGLEAYYQQHLHKMFPPKQDTEHSTDVLNVLIQQQKAISVDALAQTTAAIAQIIDTDEYEVEEVLENWLQFLQQKRIASETHYSLYHSNFRDWLGKQQIKPSENFHNPLPATTSNS</sequence>
<dbReference type="KEGG" id="nfl:COO91_06570"/>
<name>A0A2K8SYX0_9NOSO</name>
<evidence type="ECO:0000313" key="2">
    <source>
        <dbReference type="EMBL" id="AUB40553.1"/>
    </source>
</evidence>
<evidence type="ECO:0000313" key="3">
    <source>
        <dbReference type="Proteomes" id="UP000232003"/>
    </source>
</evidence>
<dbReference type="SUPFAM" id="SSF52540">
    <property type="entry name" value="P-loop containing nucleoside triphosphate hydrolases"/>
    <property type="match status" value="1"/>
</dbReference>
<organism evidence="2 3">
    <name type="scientific">Nostoc flagelliforme CCNUN1</name>
    <dbReference type="NCBI Taxonomy" id="2038116"/>
    <lineage>
        <taxon>Bacteria</taxon>
        <taxon>Bacillati</taxon>
        <taxon>Cyanobacteriota</taxon>
        <taxon>Cyanophyceae</taxon>
        <taxon>Nostocales</taxon>
        <taxon>Nostocaceae</taxon>
        <taxon>Nostoc</taxon>
    </lineage>
</organism>
<dbReference type="InterPro" id="IPR027417">
    <property type="entry name" value="P-loop_NTPase"/>
</dbReference>
<feature type="domain" description="Orc1-like AAA ATPase" evidence="1">
    <location>
        <begin position="30"/>
        <end position="173"/>
    </location>
</feature>
<dbReference type="Pfam" id="PF13191">
    <property type="entry name" value="AAA_16"/>
    <property type="match status" value="1"/>
</dbReference>
<dbReference type="AlphaFoldDB" id="A0A2K8SYX0"/>
<dbReference type="EMBL" id="CP024785">
    <property type="protein sequence ID" value="AUB40553.1"/>
    <property type="molecule type" value="Genomic_DNA"/>
</dbReference>
<dbReference type="Proteomes" id="UP000232003">
    <property type="component" value="Chromosome"/>
</dbReference>
<dbReference type="RefSeq" id="WP_100901231.1">
    <property type="nucleotide sequence ID" value="NZ_CAWNNC010000001.1"/>
</dbReference>
<accession>A0A2K8SYX0</accession>
<dbReference type="InterPro" id="IPR041664">
    <property type="entry name" value="AAA_16"/>
</dbReference>
<dbReference type="Gene3D" id="3.40.50.300">
    <property type="entry name" value="P-loop containing nucleotide triphosphate hydrolases"/>
    <property type="match status" value="1"/>
</dbReference>
<keyword evidence="3" id="KW-1185">Reference proteome</keyword>
<evidence type="ECO:0000259" key="1">
    <source>
        <dbReference type="Pfam" id="PF13191"/>
    </source>
</evidence>
<gene>
    <name evidence="2" type="ORF">COO91_06570</name>
</gene>
<dbReference type="OrthoDB" id="443465at2"/>
<proteinExistence type="predicted"/>
<reference evidence="2 3" key="1">
    <citation type="submission" date="2017-11" db="EMBL/GenBank/DDBJ databases">
        <title>Complete genome of a free-living desiccation-tolerant cyanobacterium and its photosynthetic adaptation to extreme terrestrial habitat.</title>
        <authorList>
            <person name="Shang J."/>
        </authorList>
    </citation>
    <scope>NUCLEOTIDE SEQUENCE [LARGE SCALE GENOMIC DNA]</scope>
    <source>
        <strain evidence="2 3">CCNUN1</strain>
    </source>
</reference>
<protein>
    <submittedName>
        <fullName evidence="2">Putative NTPase, NACHT family domain</fullName>
    </submittedName>
</protein>